<accession>A0A166D1A5</accession>
<dbReference type="EMBL" id="KV417621">
    <property type="protein sequence ID" value="KZP14200.1"/>
    <property type="molecule type" value="Genomic_DNA"/>
</dbReference>
<keyword evidence="1 3" id="KW-0238">DNA-binding</keyword>
<dbReference type="AlphaFoldDB" id="A0A166D1A5"/>
<protein>
    <recommendedName>
        <fullName evidence="5">HMG box domain-containing protein</fullName>
    </recommendedName>
</protein>
<dbReference type="InterPro" id="IPR009071">
    <property type="entry name" value="HMG_box_dom"/>
</dbReference>
<feature type="domain" description="HMG box" evidence="5">
    <location>
        <begin position="66"/>
        <end position="135"/>
    </location>
</feature>
<organism evidence="6 7">
    <name type="scientific">Athelia psychrophila</name>
    <dbReference type="NCBI Taxonomy" id="1759441"/>
    <lineage>
        <taxon>Eukaryota</taxon>
        <taxon>Fungi</taxon>
        <taxon>Dikarya</taxon>
        <taxon>Basidiomycota</taxon>
        <taxon>Agaricomycotina</taxon>
        <taxon>Agaricomycetes</taxon>
        <taxon>Agaricomycetidae</taxon>
        <taxon>Atheliales</taxon>
        <taxon>Atheliaceae</taxon>
        <taxon>Athelia</taxon>
    </lineage>
</organism>
<reference evidence="6 7" key="1">
    <citation type="journal article" date="2016" name="Mol. Biol. Evol.">
        <title>Comparative Genomics of Early-Diverging Mushroom-Forming Fungi Provides Insights into the Origins of Lignocellulose Decay Capabilities.</title>
        <authorList>
            <person name="Nagy L.G."/>
            <person name="Riley R."/>
            <person name="Tritt A."/>
            <person name="Adam C."/>
            <person name="Daum C."/>
            <person name="Floudas D."/>
            <person name="Sun H."/>
            <person name="Yadav J.S."/>
            <person name="Pangilinan J."/>
            <person name="Larsson K.H."/>
            <person name="Matsuura K."/>
            <person name="Barry K."/>
            <person name="Labutti K."/>
            <person name="Kuo R."/>
            <person name="Ohm R.A."/>
            <person name="Bhattacharya S.S."/>
            <person name="Shirouzu T."/>
            <person name="Yoshinaga Y."/>
            <person name="Martin F.M."/>
            <person name="Grigoriev I.V."/>
            <person name="Hibbett D.S."/>
        </authorList>
    </citation>
    <scope>NUCLEOTIDE SEQUENCE [LARGE SCALE GENOMIC DNA]</scope>
    <source>
        <strain evidence="6 7">CBS 109695</strain>
    </source>
</reference>
<dbReference type="GO" id="GO:0030154">
    <property type="term" value="P:cell differentiation"/>
    <property type="evidence" value="ECO:0007669"/>
    <property type="project" value="TreeGrafter"/>
</dbReference>
<keyword evidence="7" id="KW-1185">Reference proteome</keyword>
<dbReference type="GO" id="GO:0005634">
    <property type="term" value="C:nucleus"/>
    <property type="evidence" value="ECO:0007669"/>
    <property type="project" value="UniProtKB-UniRule"/>
</dbReference>
<dbReference type="Proteomes" id="UP000076532">
    <property type="component" value="Unassembled WGS sequence"/>
</dbReference>
<dbReference type="STRING" id="436010.A0A166D1A5"/>
<dbReference type="Pfam" id="PF00505">
    <property type="entry name" value="HMG_box"/>
    <property type="match status" value="1"/>
</dbReference>
<proteinExistence type="predicted"/>
<gene>
    <name evidence="6" type="ORF">FIBSPDRAFT_868575</name>
</gene>
<dbReference type="SUPFAM" id="SSF47095">
    <property type="entry name" value="HMG-box"/>
    <property type="match status" value="1"/>
</dbReference>
<evidence type="ECO:0000256" key="4">
    <source>
        <dbReference type="SAM" id="MobiDB-lite"/>
    </source>
</evidence>
<dbReference type="GO" id="GO:0000978">
    <property type="term" value="F:RNA polymerase II cis-regulatory region sequence-specific DNA binding"/>
    <property type="evidence" value="ECO:0007669"/>
    <property type="project" value="TreeGrafter"/>
</dbReference>
<dbReference type="Gene3D" id="1.10.30.10">
    <property type="entry name" value="High mobility group box domain"/>
    <property type="match status" value="1"/>
</dbReference>
<feature type="compositionally biased region" description="Basic and acidic residues" evidence="4">
    <location>
        <begin position="46"/>
        <end position="55"/>
    </location>
</feature>
<name>A0A166D1A5_9AGAM</name>
<keyword evidence="2" id="KW-0804">Transcription</keyword>
<dbReference type="GO" id="GO:0001228">
    <property type="term" value="F:DNA-binding transcription activator activity, RNA polymerase II-specific"/>
    <property type="evidence" value="ECO:0007669"/>
    <property type="project" value="TreeGrafter"/>
</dbReference>
<evidence type="ECO:0000313" key="6">
    <source>
        <dbReference type="EMBL" id="KZP14200.1"/>
    </source>
</evidence>
<evidence type="ECO:0000256" key="3">
    <source>
        <dbReference type="PROSITE-ProRule" id="PRU00267"/>
    </source>
</evidence>
<evidence type="ECO:0000256" key="2">
    <source>
        <dbReference type="ARBA" id="ARBA00023163"/>
    </source>
</evidence>
<dbReference type="InterPro" id="IPR036910">
    <property type="entry name" value="HMG_box_dom_sf"/>
</dbReference>
<evidence type="ECO:0000256" key="1">
    <source>
        <dbReference type="ARBA" id="ARBA00023125"/>
    </source>
</evidence>
<dbReference type="OrthoDB" id="6247875at2759"/>
<dbReference type="PANTHER" id="PTHR10270">
    <property type="entry name" value="SOX TRANSCRIPTION FACTOR"/>
    <property type="match status" value="1"/>
</dbReference>
<evidence type="ECO:0000313" key="7">
    <source>
        <dbReference type="Proteomes" id="UP000076532"/>
    </source>
</evidence>
<dbReference type="PROSITE" id="PS50118">
    <property type="entry name" value="HMG_BOX_2"/>
    <property type="match status" value="1"/>
</dbReference>
<feature type="region of interest" description="Disordered" evidence="4">
    <location>
        <begin position="45"/>
        <end position="64"/>
    </location>
</feature>
<evidence type="ECO:0000259" key="5">
    <source>
        <dbReference type="PROSITE" id="PS50118"/>
    </source>
</evidence>
<dbReference type="PANTHER" id="PTHR10270:SF161">
    <property type="entry name" value="SEX-DETERMINING REGION Y PROTEIN"/>
    <property type="match status" value="1"/>
</dbReference>
<dbReference type="SMART" id="SM00398">
    <property type="entry name" value="HMG"/>
    <property type="match status" value="1"/>
</dbReference>
<keyword evidence="3" id="KW-0539">Nucleus</keyword>
<feature type="DNA-binding region" description="HMG box" evidence="3">
    <location>
        <begin position="66"/>
        <end position="135"/>
    </location>
</feature>
<dbReference type="InterPro" id="IPR050140">
    <property type="entry name" value="SRY-related_HMG-box_TF-like"/>
</dbReference>
<sequence length="453" mass="49170">MSYTFCNEMTPMVFEMAPPTTIFASPPPPEYPPGLNIYTAGEAEFDDHPAGEGRTSHGKKRDASYIPRPPNAFILFRSSFIKSGQVSNKTESNHSTLSKIIGTVWNQLSPPDRAVWEEKAQVALAEHRTRYPDWRFRPGSNALAKAKVKDRGGGGGKAVKAKNRKKVKEKEEGGVRFKAESYRRLPVKSSARRCAKIAELLAGGVTNDDLDREVQAWEDGESLSSPSAMVSPVPSPAQAVAAAYQADLLAPLPVASKARSLSPGDAKVPLTSMFKRALSAPALTTLSEAIPRAADEAATVQGAVEQGGGEVGGNMSPVFEQSMQGHWSDPFDFPMPCPDFSPTTSTSSFDFDFDYECDTPITPILPPALVSSHPPTNFAFVPSGYETYASSMNQQGFRFNDNAHGKEFKFPDQMHYPGPQVWTAQGQSYDSYSSYSSLTDWAGAGLVDETVVY</sequence>
<dbReference type="CDD" id="cd01389">
    <property type="entry name" value="HMG-box_ROX1-like"/>
    <property type="match status" value="1"/>
</dbReference>